<dbReference type="GO" id="GO:0140662">
    <property type="term" value="F:ATP-dependent protein folding chaperone"/>
    <property type="evidence" value="ECO:0007669"/>
    <property type="project" value="InterPro"/>
</dbReference>
<dbReference type="EMBL" id="MFGW01000025">
    <property type="protein sequence ID" value="OGF68072.1"/>
    <property type="molecule type" value="Genomic_DNA"/>
</dbReference>
<dbReference type="PANTHER" id="PTHR19375">
    <property type="entry name" value="HEAT SHOCK PROTEIN 70KDA"/>
    <property type="match status" value="1"/>
</dbReference>
<dbReference type="SUPFAM" id="SSF53067">
    <property type="entry name" value="Actin-like ATPase domain"/>
    <property type="match status" value="2"/>
</dbReference>
<dbReference type="GO" id="GO:0005524">
    <property type="term" value="F:ATP binding"/>
    <property type="evidence" value="ECO:0007669"/>
    <property type="project" value="UniProtKB-KW"/>
</dbReference>
<comment type="caution">
    <text evidence="5">The sequence shown here is derived from an EMBL/GenBank/DDBJ whole genome shotgun (WGS) entry which is preliminary data.</text>
</comment>
<evidence type="ECO:0008006" key="7">
    <source>
        <dbReference type="Google" id="ProtNLM"/>
    </source>
</evidence>
<dbReference type="InterPro" id="IPR018181">
    <property type="entry name" value="Heat_shock_70_CS"/>
</dbReference>
<keyword evidence="2 4" id="KW-0547">Nucleotide-binding</keyword>
<dbReference type="STRING" id="1817863.A2Y62_13885"/>
<organism evidence="5 6">
    <name type="scientific">Candidatus Fischerbacteria bacterium RBG_13_37_8</name>
    <dbReference type="NCBI Taxonomy" id="1817863"/>
    <lineage>
        <taxon>Bacteria</taxon>
        <taxon>Candidatus Fischeribacteriota</taxon>
    </lineage>
</organism>
<evidence type="ECO:0000256" key="1">
    <source>
        <dbReference type="ARBA" id="ARBA00007381"/>
    </source>
</evidence>
<sequence length="665" mass="75782">MVMITKSHNWIGIDLGTYNSSAAMKSRKGSVEIIKSLGDKTKSRIPFMCNREQYKEFPSFIYFNADGTLSSVGMESKARAHQEPELVVWGIKRLLGKTFTELKESGELERYPYRIKPDRRNGQCLISIGEKSYTPVQLCAEIFKKIKDDAKLQMKEDTDSLIVSVPAYFDPIRVTPIVEAARLAGFVHIKTIPEPVAAALAYNIDVTARPIKVIVFDFGAGTLDVTAGFLFRQADQDSEFKFHVMKNTGDPKLGGIDIDDRLVRVIKDKCSIENLSALDLAKLRRVAEIIKIRLSEESQVQEKFMCGSEEHCVQVSQFELQSAMEGRGTEKNLLEECRRQVMAAIIEAGWLPQEIELLLMIGGPTKLPCVHDIFKIIFNSNPLVLQQLNEFYCGSEKVDRMTAVSIGATISQDLRVEDRVPHGHGIEDVEINEDSIVLKPNILVPRDSAYPFKSKTYVIPWINLNGLFEFKIIQHVPKSEIQQFGYEYRFVGIQKFSVRNSTTCMIAIQMGYNANKELEVIIKNVFTNETATYVGVNQSACIGMNYPLNIKKPPMISKAQDIKKVPPAPETIDRFLQWANYAINFVQRKHDNSPVQQMLISQMLDEIRLITQRREAKLEWENVYNRLNSLIWNANTKGLLKQEEHTELVNKLSEYETELFRMNMR</sequence>
<evidence type="ECO:0000256" key="2">
    <source>
        <dbReference type="ARBA" id="ARBA00022741"/>
    </source>
</evidence>
<keyword evidence="3 4" id="KW-0067">ATP-binding</keyword>
<gene>
    <name evidence="5" type="ORF">A2Y62_13885</name>
</gene>
<comment type="similarity">
    <text evidence="1 4">Belongs to the heat shock protein 70 family.</text>
</comment>
<dbReference type="Gene3D" id="3.30.420.40">
    <property type="match status" value="2"/>
</dbReference>
<proteinExistence type="inferred from homology"/>
<protein>
    <recommendedName>
        <fullName evidence="7">Molecular chaperone DnaK</fullName>
    </recommendedName>
</protein>
<dbReference type="InterPro" id="IPR043129">
    <property type="entry name" value="ATPase_NBD"/>
</dbReference>
<evidence type="ECO:0000256" key="4">
    <source>
        <dbReference type="RuleBase" id="RU003322"/>
    </source>
</evidence>
<dbReference type="Pfam" id="PF00012">
    <property type="entry name" value="HSP70"/>
    <property type="match status" value="1"/>
</dbReference>
<dbReference type="PROSITE" id="PS01036">
    <property type="entry name" value="HSP70_3"/>
    <property type="match status" value="1"/>
</dbReference>
<accession>A0A1F5VXA4</accession>
<evidence type="ECO:0000313" key="6">
    <source>
        <dbReference type="Proteomes" id="UP000178943"/>
    </source>
</evidence>
<reference evidence="5 6" key="1">
    <citation type="journal article" date="2016" name="Nat. Commun.">
        <title>Thousands of microbial genomes shed light on interconnected biogeochemical processes in an aquifer system.</title>
        <authorList>
            <person name="Anantharaman K."/>
            <person name="Brown C.T."/>
            <person name="Hug L.A."/>
            <person name="Sharon I."/>
            <person name="Castelle C.J."/>
            <person name="Probst A.J."/>
            <person name="Thomas B.C."/>
            <person name="Singh A."/>
            <person name="Wilkins M.J."/>
            <person name="Karaoz U."/>
            <person name="Brodie E.L."/>
            <person name="Williams K.H."/>
            <person name="Hubbard S.S."/>
            <person name="Banfield J.F."/>
        </authorList>
    </citation>
    <scope>NUCLEOTIDE SEQUENCE [LARGE SCALE GENOMIC DNA]</scope>
</reference>
<evidence type="ECO:0000256" key="3">
    <source>
        <dbReference type="ARBA" id="ARBA00022840"/>
    </source>
</evidence>
<dbReference type="AlphaFoldDB" id="A0A1F5VXA4"/>
<evidence type="ECO:0000313" key="5">
    <source>
        <dbReference type="EMBL" id="OGF68072.1"/>
    </source>
</evidence>
<dbReference type="PRINTS" id="PR00301">
    <property type="entry name" value="HEATSHOCK70"/>
</dbReference>
<dbReference type="Proteomes" id="UP000178943">
    <property type="component" value="Unassembled WGS sequence"/>
</dbReference>
<name>A0A1F5VXA4_9BACT</name>
<dbReference type="InterPro" id="IPR013126">
    <property type="entry name" value="Hsp_70_fam"/>
</dbReference>
<dbReference type="Gene3D" id="3.90.640.10">
    <property type="entry name" value="Actin, Chain A, domain 4"/>
    <property type="match status" value="1"/>
</dbReference>